<dbReference type="PANTHER" id="PTHR15048">
    <property type="entry name" value="STARCH-BINDING DOMAIN-CONTAINING PROTEIN 1"/>
    <property type="match status" value="1"/>
</dbReference>
<dbReference type="SMART" id="SM01065">
    <property type="entry name" value="CBM_2"/>
    <property type="match status" value="1"/>
</dbReference>
<feature type="compositionally biased region" description="Basic and acidic residues" evidence="1">
    <location>
        <begin position="248"/>
        <end position="258"/>
    </location>
</feature>
<dbReference type="GO" id="GO:0016020">
    <property type="term" value="C:membrane"/>
    <property type="evidence" value="ECO:0007669"/>
    <property type="project" value="TreeGrafter"/>
</dbReference>
<dbReference type="OrthoDB" id="546181at2759"/>
<dbReference type="InterPro" id="IPR013784">
    <property type="entry name" value="Carb-bd-like_fold"/>
</dbReference>
<dbReference type="CDD" id="cd05467">
    <property type="entry name" value="CBM20"/>
    <property type="match status" value="1"/>
</dbReference>
<sequence length="576" mass="59685">YVTAFGQTLRVVGSLRELGCWNPRQAPMMNWCEGHQWVLECVLPQQSFEFKDVRWEGGSNRVVHAEDEGEGGIPVEIVVWLTCHFNATSSTQLQLAVPRASIQDAYETGMATLEFLKLRQFKLGQVASSEQQRRRQHSAELARLSGAVAEQRTLVHQLSDLLNQESGTSRVPEAWGTGRGGPASSGGAPSTSLYADEDDEDRLLLLAIDSVRVPKPLRRIAFVQSWTPGRAALLPPADGAATNGPGAPHHDHQQHQQQHEQQAAAVPTPPVPVYNPFLRGELDSQMENLTSAAEALLQELKALPQDAAVMEWASLAQEAGQVAAALQALAGGDDKADGEFVVRGDAATSALSTQLQMQEVVPVSSAVGGDDTGTCSGSGSGSALAVFVGGAETGVPVAAGRLVGCPCSCGDVAMQLDGQVGSSPSWDLRERAAAGGAGIGTGLAGEGEGEMERAAAAVEVRTGGRGTGAEEDRSLSSATPLAAMVTVTVTDGVGVVEGGASAMGVVLSEALVLQDAERETLTARAAALPPPAAVTSAAPKAGPLQHLASSLQGQLREFGALAVAMLAAMKGAVGLR</sequence>
<feature type="domain" description="CBM20" evidence="2">
    <location>
        <begin position="1"/>
        <end position="82"/>
    </location>
</feature>
<dbReference type="AlphaFoldDB" id="D8UCK0"/>
<feature type="non-terminal residue" evidence="3">
    <location>
        <position position="1"/>
    </location>
</feature>
<dbReference type="STRING" id="3068.D8UCK0"/>
<dbReference type="InterPro" id="IPR002044">
    <property type="entry name" value="CBM20"/>
</dbReference>
<dbReference type="KEGG" id="vcn:VOLCADRAFT_119374"/>
<protein>
    <recommendedName>
        <fullName evidence="2">CBM20 domain-containing protein</fullName>
    </recommendedName>
</protein>
<evidence type="ECO:0000313" key="3">
    <source>
        <dbReference type="EMBL" id="EFJ42505.1"/>
    </source>
</evidence>
<feature type="region of interest" description="Disordered" evidence="1">
    <location>
        <begin position="159"/>
        <end position="194"/>
    </location>
</feature>
<evidence type="ECO:0000259" key="2">
    <source>
        <dbReference type="PROSITE" id="PS51166"/>
    </source>
</evidence>
<keyword evidence="4" id="KW-1185">Reference proteome</keyword>
<dbReference type="InterPro" id="IPR013783">
    <property type="entry name" value="Ig-like_fold"/>
</dbReference>
<dbReference type="PANTHER" id="PTHR15048:SF0">
    <property type="entry name" value="STARCH-BINDING DOMAIN-CONTAINING PROTEIN 1"/>
    <property type="match status" value="1"/>
</dbReference>
<accession>D8UCK0</accession>
<dbReference type="Proteomes" id="UP000001058">
    <property type="component" value="Unassembled WGS sequence"/>
</dbReference>
<feature type="region of interest" description="Disordered" evidence="1">
    <location>
        <begin position="235"/>
        <end position="265"/>
    </location>
</feature>
<dbReference type="PROSITE" id="PS51166">
    <property type="entry name" value="CBM20"/>
    <property type="match status" value="1"/>
</dbReference>
<dbReference type="SUPFAM" id="SSF49452">
    <property type="entry name" value="Starch-binding domain-like"/>
    <property type="match status" value="1"/>
</dbReference>
<feature type="compositionally biased region" description="Polar residues" evidence="1">
    <location>
        <begin position="159"/>
        <end position="169"/>
    </location>
</feature>
<evidence type="ECO:0000313" key="4">
    <source>
        <dbReference type="Proteomes" id="UP000001058"/>
    </source>
</evidence>
<proteinExistence type="predicted"/>
<dbReference type="RefSeq" id="XP_002956361.1">
    <property type="nucleotide sequence ID" value="XM_002956315.1"/>
</dbReference>
<dbReference type="GO" id="GO:2001070">
    <property type="term" value="F:starch binding"/>
    <property type="evidence" value="ECO:0007669"/>
    <property type="project" value="InterPro"/>
</dbReference>
<gene>
    <name evidence="3" type="ORF">VOLCADRAFT_119374</name>
</gene>
<organism evidence="4">
    <name type="scientific">Volvox carteri f. nagariensis</name>
    <dbReference type="NCBI Taxonomy" id="3068"/>
    <lineage>
        <taxon>Eukaryota</taxon>
        <taxon>Viridiplantae</taxon>
        <taxon>Chlorophyta</taxon>
        <taxon>core chlorophytes</taxon>
        <taxon>Chlorophyceae</taxon>
        <taxon>CS clade</taxon>
        <taxon>Chlamydomonadales</taxon>
        <taxon>Volvocaceae</taxon>
        <taxon>Volvox</taxon>
    </lineage>
</organism>
<name>D8UCK0_VOLCA</name>
<dbReference type="EMBL" id="GL378381">
    <property type="protein sequence ID" value="EFJ42505.1"/>
    <property type="molecule type" value="Genomic_DNA"/>
</dbReference>
<dbReference type="InParanoid" id="D8UCK0"/>
<dbReference type="GeneID" id="9619449"/>
<feature type="compositionally biased region" description="Low complexity" evidence="1">
    <location>
        <begin position="185"/>
        <end position="194"/>
    </location>
</feature>
<dbReference type="Gene3D" id="2.60.40.10">
    <property type="entry name" value="Immunoglobulins"/>
    <property type="match status" value="1"/>
</dbReference>
<reference evidence="3 4" key="1">
    <citation type="journal article" date="2010" name="Science">
        <title>Genomic analysis of organismal complexity in the multicellular green alga Volvox carteri.</title>
        <authorList>
            <person name="Prochnik S.E."/>
            <person name="Umen J."/>
            <person name="Nedelcu A.M."/>
            <person name="Hallmann A."/>
            <person name="Miller S.M."/>
            <person name="Nishii I."/>
            <person name="Ferris P."/>
            <person name="Kuo A."/>
            <person name="Mitros T."/>
            <person name="Fritz-Laylin L.K."/>
            <person name="Hellsten U."/>
            <person name="Chapman J."/>
            <person name="Simakov O."/>
            <person name="Rensing S.A."/>
            <person name="Terry A."/>
            <person name="Pangilinan J."/>
            <person name="Kapitonov V."/>
            <person name="Jurka J."/>
            <person name="Salamov A."/>
            <person name="Shapiro H."/>
            <person name="Schmutz J."/>
            <person name="Grimwood J."/>
            <person name="Lindquist E."/>
            <person name="Lucas S."/>
            <person name="Grigoriev I.V."/>
            <person name="Schmitt R."/>
            <person name="Kirk D."/>
            <person name="Rokhsar D.S."/>
        </authorList>
    </citation>
    <scope>NUCLEOTIDE SEQUENCE [LARGE SCALE GENOMIC DNA]</scope>
    <source>
        <strain evidence="4">f. Nagariensis / Eve</strain>
    </source>
</reference>
<evidence type="ECO:0000256" key="1">
    <source>
        <dbReference type="SAM" id="MobiDB-lite"/>
    </source>
</evidence>
<dbReference type="Pfam" id="PF00686">
    <property type="entry name" value="CBM_20"/>
    <property type="match status" value="1"/>
</dbReference>